<evidence type="ECO:0000256" key="1">
    <source>
        <dbReference type="SAM" id="Coils"/>
    </source>
</evidence>
<evidence type="ECO:0008006" key="4">
    <source>
        <dbReference type="Google" id="ProtNLM"/>
    </source>
</evidence>
<feature type="coiled-coil region" evidence="1">
    <location>
        <begin position="48"/>
        <end position="135"/>
    </location>
</feature>
<dbReference type="AlphaFoldDB" id="K9YKA4"/>
<evidence type="ECO:0000313" key="3">
    <source>
        <dbReference type="Proteomes" id="UP000010483"/>
    </source>
</evidence>
<accession>K9YKA4</accession>
<dbReference type="STRING" id="292563.Cyast_0930"/>
<organism evidence="2 3">
    <name type="scientific">Cyanobacterium stanieri (strain ATCC 29140 / PCC 7202)</name>
    <dbReference type="NCBI Taxonomy" id="292563"/>
    <lineage>
        <taxon>Bacteria</taxon>
        <taxon>Bacillati</taxon>
        <taxon>Cyanobacteriota</taxon>
        <taxon>Cyanophyceae</taxon>
        <taxon>Oscillatoriophycideae</taxon>
        <taxon>Chroococcales</taxon>
        <taxon>Geminocystaceae</taxon>
        <taxon>Cyanobacterium</taxon>
    </lineage>
</organism>
<dbReference type="KEGG" id="csn:Cyast_0930"/>
<dbReference type="BioCyc" id="CSTA292563:G1353-937-MONOMER"/>
<name>K9YKA4_CYASC</name>
<dbReference type="EMBL" id="CP003940">
    <property type="protein sequence ID" value="AFZ46902.1"/>
    <property type="molecule type" value="Genomic_DNA"/>
</dbReference>
<dbReference type="Proteomes" id="UP000010483">
    <property type="component" value="Chromosome"/>
</dbReference>
<proteinExistence type="predicted"/>
<reference evidence="3" key="1">
    <citation type="journal article" date="2013" name="Proc. Natl. Acad. Sci. U.S.A.">
        <title>Improving the coverage of the cyanobacterial phylum using diversity-driven genome sequencing.</title>
        <authorList>
            <person name="Shih P.M."/>
            <person name="Wu D."/>
            <person name="Latifi A."/>
            <person name="Axen S.D."/>
            <person name="Fewer D.P."/>
            <person name="Talla E."/>
            <person name="Calteau A."/>
            <person name="Cai F."/>
            <person name="Tandeau de Marsac N."/>
            <person name="Rippka R."/>
            <person name="Herdman M."/>
            <person name="Sivonen K."/>
            <person name="Coursin T."/>
            <person name="Laurent T."/>
            <person name="Goodwin L."/>
            <person name="Nolan M."/>
            <person name="Davenport K.W."/>
            <person name="Han C.S."/>
            <person name="Rubin E.M."/>
            <person name="Eisen J.A."/>
            <person name="Woyke T."/>
            <person name="Gugger M."/>
            <person name="Kerfeld C.A."/>
        </authorList>
    </citation>
    <scope>NUCLEOTIDE SEQUENCE [LARGE SCALE GENOMIC DNA]</scope>
    <source>
        <strain evidence="3">ATCC 29140 / PCC 7202</strain>
    </source>
</reference>
<sequence length="251" mass="28893">MLDGKDLFLGLFLWLGSSTFLVTFLNSQKSSEKNSVSLPRRLKLLKLSRQQELVINNLKKELSQKIEELQEAKTEITSFQSELNNSSDELEATQDRYETLNKDFSLKVSDLNNKILALEKQNSQLEKTCQNLPQEIKQELQAEYFDQLQSLLTNYPTAKIMVKFKPDLPAKSVICLLKPLEELLSEWNITPVGQPWRQVKFDPNLHQPDADDIREGDLVYIRFVGYAQQDKVLVKAKVSRFLPGQEESKTS</sequence>
<dbReference type="eggNOG" id="COG1196">
    <property type="taxonomic scope" value="Bacteria"/>
</dbReference>
<dbReference type="HOGENOM" id="CLU_078800_0_0_3"/>
<evidence type="ECO:0000313" key="2">
    <source>
        <dbReference type="EMBL" id="AFZ46902.1"/>
    </source>
</evidence>
<keyword evidence="1" id="KW-0175">Coiled coil</keyword>
<protein>
    <recommendedName>
        <fullName evidence="4">Nucleotide exchange factor GrpE</fullName>
    </recommendedName>
</protein>
<gene>
    <name evidence="2" type="ordered locus">Cyast_0930</name>
</gene>
<keyword evidence="3" id="KW-1185">Reference proteome</keyword>